<dbReference type="EMBL" id="JACHBQ010000001">
    <property type="protein sequence ID" value="MBB5639589.1"/>
    <property type="molecule type" value="Genomic_DNA"/>
</dbReference>
<dbReference type="OrthoDB" id="5124674at2"/>
<keyword evidence="2" id="KW-0812">Transmembrane</keyword>
<evidence type="ECO:0000313" key="3">
    <source>
        <dbReference type="EMBL" id="MBB5639589.1"/>
    </source>
</evidence>
<feature type="compositionally biased region" description="Low complexity" evidence="1">
    <location>
        <begin position="1"/>
        <end position="21"/>
    </location>
</feature>
<name>A0A7W8ZSX2_9MICO</name>
<feature type="transmembrane region" description="Helical" evidence="2">
    <location>
        <begin position="151"/>
        <end position="179"/>
    </location>
</feature>
<feature type="compositionally biased region" description="Low complexity" evidence="1">
    <location>
        <begin position="47"/>
        <end position="57"/>
    </location>
</feature>
<reference evidence="3 4" key="1">
    <citation type="submission" date="2020-08" db="EMBL/GenBank/DDBJ databases">
        <title>Sequencing the genomes of 1000 actinobacteria strains.</title>
        <authorList>
            <person name="Klenk H.-P."/>
        </authorList>
    </citation>
    <scope>NUCLEOTIDE SEQUENCE [LARGE SCALE GENOMIC DNA]</scope>
    <source>
        <strain evidence="3 4">DSM 21065</strain>
    </source>
</reference>
<keyword evidence="2" id="KW-0472">Membrane</keyword>
<feature type="region of interest" description="Disordered" evidence="1">
    <location>
        <begin position="1"/>
        <end position="75"/>
    </location>
</feature>
<feature type="compositionally biased region" description="Pro residues" evidence="1">
    <location>
        <begin position="22"/>
        <end position="46"/>
    </location>
</feature>
<dbReference type="AlphaFoldDB" id="A0A7W8ZSX2"/>
<protein>
    <recommendedName>
        <fullName evidence="5">DUF4190 domain-containing protein</fullName>
    </recommendedName>
</protein>
<feature type="transmembrane region" description="Helical" evidence="2">
    <location>
        <begin position="123"/>
        <end position="139"/>
    </location>
</feature>
<sequence>MSDPTTPQVPDVPQVPSVPEVPSVPPVNPPPAYGAPTTPPPAPTSPQVPSAPSAPSASTPPPAYGAPTPPPPPAYAAPANPYQSNAYAGAPAKKQPLLSIFAMIAGVIGLVGAPIAFIPFVGGFLGLFFPAAGVVLGFMGKKRETAARGFWLTGIITGFVAIGLMLLSFLLYAIVFATAANDGYGYNY</sequence>
<proteinExistence type="predicted"/>
<feature type="compositionally biased region" description="Pro residues" evidence="1">
    <location>
        <begin position="58"/>
        <end position="75"/>
    </location>
</feature>
<dbReference type="Proteomes" id="UP000561726">
    <property type="component" value="Unassembled WGS sequence"/>
</dbReference>
<accession>A0A7W8ZSX2</accession>
<feature type="transmembrane region" description="Helical" evidence="2">
    <location>
        <begin position="97"/>
        <end position="117"/>
    </location>
</feature>
<organism evidence="3 4">
    <name type="scientific">Cryobacterium roopkundense</name>
    <dbReference type="NCBI Taxonomy" id="1001240"/>
    <lineage>
        <taxon>Bacteria</taxon>
        <taxon>Bacillati</taxon>
        <taxon>Actinomycetota</taxon>
        <taxon>Actinomycetes</taxon>
        <taxon>Micrococcales</taxon>
        <taxon>Microbacteriaceae</taxon>
        <taxon>Cryobacterium</taxon>
    </lineage>
</organism>
<comment type="caution">
    <text evidence="3">The sequence shown here is derived from an EMBL/GenBank/DDBJ whole genome shotgun (WGS) entry which is preliminary data.</text>
</comment>
<dbReference type="RefSeq" id="WP_052542611.1">
    <property type="nucleotide sequence ID" value="NZ_JACHBQ010000001.1"/>
</dbReference>
<evidence type="ECO:0000313" key="4">
    <source>
        <dbReference type="Proteomes" id="UP000561726"/>
    </source>
</evidence>
<evidence type="ECO:0000256" key="1">
    <source>
        <dbReference type="SAM" id="MobiDB-lite"/>
    </source>
</evidence>
<evidence type="ECO:0000256" key="2">
    <source>
        <dbReference type="SAM" id="Phobius"/>
    </source>
</evidence>
<keyword evidence="2" id="KW-1133">Transmembrane helix</keyword>
<gene>
    <name evidence="3" type="ORF">BJ997_000137</name>
</gene>
<evidence type="ECO:0008006" key="5">
    <source>
        <dbReference type="Google" id="ProtNLM"/>
    </source>
</evidence>